<reference evidence="6" key="1">
    <citation type="journal article" date="2019" name="Int. J. Syst. Evol. Microbiol.">
        <title>The Global Catalogue of Microorganisms (GCM) 10K type strain sequencing project: providing services to taxonomists for standard genome sequencing and annotation.</title>
        <authorList>
            <consortium name="The Broad Institute Genomics Platform"/>
            <consortium name="The Broad Institute Genome Sequencing Center for Infectious Disease"/>
            <person name="Wu L."/>
            <person name="Ma J."/>
        </authorList>
    </citation>
    <scope>NUCLEOTIDE SEQUENCE [LARGE SCALE GENOMIC DNA]</scope>
    <source>
        <strain evidence="6">KCTC 33792</strain>
    </source>
</reference>
<dbReference type="GO" id="GO:0016491">
    <property type="term" value="F:oxidoreductase activity"/>
    <property type="evidence" value="ECO:0007669"/>
    <property type="project" value="UniProtKB-KW"/>
</dbReference>
<sequence>MVQKRPKTILITGASSGIGKELAVRAARKGHHPLLTARSREALAELQESLHQEGKKCTIYPADITNEASCQKVVAGMMEEVDELDVVINNAGAGVFSAADDLDAEDAARMLHVNISGPFFMTKQVLPIMKKQRRGLIINIGSQAGKIATPKASVYAASKHGIIGFSNALRQEAREFGVYVSVVNTGPVRTPFIQKADRSGQYEKSAGPWMLDAGRTAERILKLITRPRRELNMPWWMDAAARLYQVCPGLIEKAGKHWFQKK</sequence>
<dbReference type="RefSeq" id="WP_380712184.1">
    <property type="nucleotide sequence ID" value="NZ_JBHUML010000002.1"/>
</dbReference>
<dbReference type="EMBL" id="JBHUML010000002">
    <property type="protein sequence ID" value="MFD2704916.1"/>
    <property type="molecule type" value="Genomic_DNA"/>
</dbReference>
<gene>
    <name evidence="5" type="ORF">ACFSUB_05505</name>
</gene>
<comment type="similarity">
    <text evidence="1 3">Belongs to the short-chain dehydrogenases/reductases (SDR) family.</text>
</comment>
<dbReference type="InterPro" id="IPR020904">
    <property type="entry name" value="Sc_DH/Rdtase_CS"/>
</dbReference>
<dbReference type="Proteomes" id="UP001597520">
    <property type="component" value="Unassembled WGS sequence"/>
</dbReference>
<dbReference type="InterPro" id="IPR002347">
    <property type="entry name" value="SDR_fam"/>
</dbReference>
<dbReference type="EC" id="1.-.-.-" evidence="5"/>
<evidence type="ECO:0000256" key="3">
    <source>
        <dbReference type="RuleBase" id="RU000363"/>
    </source>
</evidence>
<evidence type="ECO:0000259" key="4">
    <source>
        <dbReference type="SMART" id="SM00822"/>
    </source>
</evidence>
<dbReference type="SMART" id="SM00822">
    <property type="entry name" value="PKS_KR"/>
    <property type="match status" value="1"/>
</dbReference>
<name>A0ABW5SYW5_9BACI</name>
<dbReference type="PANTHER" id="PTHR44196">
    <property type="entry name" value="DEHYDROGENASE/REDUCTASE SDR FAMILY MEMBER 7B"/>
    <property type="match status" value="1"/>
</dbReference>
<proteinExistence type="inferred from homology"/>
<dbReference type="PROSITE" id="PS00061">
    <property type="entry name" value="ADH_SHORT"/>
    <property type="match status" value="1"/>
</dbReference>
<accession>A0ABW5SYW5</accession>
<dbReference type="PRINTS" id="PR00081">
    <property type="entry name" value="GDHRDH"/>
</dbReference>
<dbReference type="InterPro" id="IPR057326">
    <property type="entry name" value="KR_dom"/>
</dbReference>
<dbReference type="SUPFAM" id="SSF51735">
    <property type="entry name" value="NAD(P)-binding Rossmann-fold domains"/>
    <property type="match status" value="1"/>
</dbReference>
<evidence type="ECO:0000313" key="6">
    <source>
        <dbReference type="Proteomes" id="UP001597520"/>
    </source>
</evidence>
<protein>
    <submittedName>
        <fullName evidence="5">SDR family NAD(P)-dependent oxidoreductase</fullName>
        <ecNumber evidence="5">1.-.-.-</ecNumber>
    </submittedName>
</protein>
<organism evidence="5 6">
    <name type="scientific">Salibacterium lacus</name>
    <dbReference type="NCBI Taxonomy" id="1898109"/>
    <lineage>
        <taxon>Bacteria</taxon>
        <taxon>Bacillati</taxon>
        <taxon>Bacillota</taxon>
        <taxon>Bacilli</taxon>
        <taxon>Bacillales</taxon>
        <taxon>Bacillaceae</taxon>
    </lineage>
</organism>
<dbReference type="Gene3D" id="3.40.50.720">
    <property type="entry name" value="NAD(P)-binding Rossmann-like Domain"/>
    <property type="match status" value="1"/>
</dbReference>
<dbReference type="PANTHER" id="PTHR44196:SF1">
    <property type="entry name" value="DEHYDROGENASE_REDUCTASE SDR FAMILY MEMBER 7B"/>
    <property type="match status" value="1"/>
</dbReference>
<comment type="caution">
    <text evidence="5">The sequence shown here is derived from an EMBL/GenBank/DDBJ whole genome shotgun (WGS) entry which is preliminary data.</text>
</comment>
<evidence type="ECO:0000256" key="2">
    <source>
        <dbReference type="ARBA" id="ARBA00023002"/>
    </source>
</evidence>
<dbReference type="InterPro" id="IPR036291">
    <property type="entry name" value="NAD(P)-bd_dom_sf"/>
</dbReference>
<evidence type="ECO:0000256" key="1">
    <source>
        <dbReference type="ARBA" id="ARBA00006484"/>
    </source>
</evidence>
<dbReference type="Pfam" id="PF00106">
    <property type="entry name" value="adh_short"/>
    <property type="match status" value="1"/>
</dbReference>
<evidence type="ECO:0000313" key="5">
    <source>
        <dbReference type="EMBL" id="MFD2704916.1"/>
    </source>
</evidence>
<keyword evidence="6" id="KW-1185">Reference proteome</keyword>
<dbReference type="PRINTS" id="PR00080">
    <property type="entry name" value="SDRFAMILY"/>
</dbReference>
<keyword evidence="2 5" id="KW-0560">Oxidoreductase</keyword>
<feature type="domain" description="Ketoreductase" evidence="4">
    <location>
        <begin position="7"/>
        <end position="191"/>
    </location>
</feature>